<comment type="function">
    <text evidence="5">Exoribonuclease involved in ribosome biosynthesis. Involved in the processing of ITS1, the internal transcribed spacer localized between the 18S and 5.8S rRNAs.</text>
</comment>
<reference evidence="7" key="1">
    <citation type="journal article" date="2023" name="BMC Genomics">
        <title>Chromosome-level genome assemblies of Cutaneotrichosporon spp. (Trichosporonales, Basidiomycota) reveal imbalanced evolution between nucleotide sequences and chromosome synteny.</title>
        <authorList>
            <person name="Kobayashi Y."/>
            <person name="Kayamori A."/>
            <person name="Aoki K."/>
            <person name="Shiwa Y."/>
            <person name="Matsutani M."/>
            <person name="Fujita N."/>
            <person name="Sugita T."/>
            <person name="Iwasaki W."/>
            <person name="Tanaka N."/>
            <person name="Takashima M."/>
        </authorList>
    </citation>
    <scope>NUCLEOTIDE SEQUENCE</scope>
    <source>
        <strain evidence="7">HIS016</strain>
    </source>
</reference>
<dbReference type="GO" id="GO:0006364">
    <property type="term" value="P:rRNA processing"/>
    <property type="evidence" value="ECO:0007669"/>
    <property type="project" value="UniProtKB-KW"/>
</dbReference>
<evidence type="ECO:0000256" key="5">
    <source>
        <dbReference type="ARBA" id="ARBA00025599"/>
    </source>
</evidence>
<keyword evidence="3" id="KW-0378">Hydrolase</keyword>
<protein>
    <recommendedName>
        <fullName evidence="6">Exonuclease domain-containing protein</fullName>
    </recommendedName>
</protein>
<evidence type="ECO:0000256" key="4">
    <source>
        <dbReference type="ARBA" id="ARBA00022839"/>
    </source>
</evidence>
<evidence type="ECO:0000259" key="6">
    <source>
        <dbReference type="SMART" id="SM00479"/>
    </source>
</evidence>
<sequence length="171" mass="19483">MSTALDKIRNRPPSLPPHFRDTMSIIPLTRYVALDVTGLTNNNLRGAPTFETVQSEIKALLTDKIVIGHALFHDLAVLRHRHVYEEMRDTALFYPLRERCGVKREGMYPSLRHMAKEVLGRNIQCGSHCPLEDARATMDIFLTVREDYEARLAVGDDVVAGMPGSLTRWYY</sequence>
<keyword evidence="8" id="KW-1185">Reference proteome</keyword>
<dbReference type="GO" id="GO:0004527">
    <property type="term" value="F:exonuclease activity"/>
    <property type="evidence" value="ECO:0007669"/>
    <property type="project" value="UniProtKB-KW"/>
</dbReference>
<evidence type="ECO:0000313" key="7">
    <source>
        <dbReference type="EMBL" id="GMK58168.1"/>
    </source>
</evidence>
<gene>
    <name evidence="7" type="ORF">CspeluHIS016_0502000</name>
</gene>
<dbReference type="Gene3D" id="3.30.420.10">
    <property type="entry name" value="Ribonuclease H-like superfamily/Ribonuclease H"/>
    <property type="match status" value="1"/>
</dbReference>
<proteinExistence type="predicted"/>
<dbReference type="AlphaFoldDB" id="A0AAD3TWF1"/>
<keyword evidence="1" id="KW-0698">rRNA processing</keyword>
<dbReference type="PANTHER" id="PTHR12801">
    <property type="entry name" value="RNA EXONUCLEASE REXO1 / RECO3 FAMILY MEMBER-RELATED"/>
    <property type="match status" value="1"/>
</dbReference>
<evidence type="ECO:0000313" key="8">
    <source>
        <dbReference type="Proteomes" id="UP001222932"/>
    </source>
</evidence>
<dbReference type="InterPro" id="IPR012337">
    <property type="entry name" value="RNaseH-like_sf"/>
</dbReference>
<dbReference type="InterPro" id="IPR036397">
    <property type="entry name" value="RNaseH_sf"/>
</dbReference>
<dbReference type="SMART" id="SM00479">
    <property type="entry name" value="EXOIII"/>
    <property type="match status" value="1"/>
</dbReference>
<organism evidence="7 8">
    <name type="scientific">Cutaneotrichosporon spelunceum</name>
    <dbReference type="NCBI Taxonomy" id="1672016"/>
    <lineage>
        <taxon>Eukaryota</taxon>
        <taxon>Fungi</taxon>
        <taxon>Dikarya</taxon>
        <taxon>Basidiomycota</taxon>
        <taxon>Agaricomycotina</taxon>
        <taxon>Tremellomycetes</taxon>
        <taxon>Trichosporonales</taxon>
        <taxon>Trichosporonaceae</taxon>
        <taxon>Cutaneotrichosporon</taxon>
    </lineage>
</organism>
<feature type="domain" description="Exonuclease" evidence="6">
    <location>
        <begin position="1"/>
        <end position="150"/>
    </location>
</feature>
<dbReference type="InterPro" id="IPR013520">
    <property type="entry name" value="Ribonucl_H"/>
</dbReference>
<comment type="caution">
    <text evidence="7">The sequence shown here is derived from an EMBL/GenBank/DDBJ whole genome shotgun (WGS) entry which is preliminary data.</text>
</comment>
<keyword evidence="4" id="KW-0269">Exonuclease</keyword>
<evidence type="ECO:0000256" key="3">
    <source>
        <dbReference type="ARBA" id="ARBA00022801"/>
    </source>
</evidence>
<evidence type="ECO:0000256" key="2">
    <source>
        <dbReference type="ARBA" id="ARBA00022722"/>
    </source>
</evidence>
<dbReference type="Pfam" id="PF00929">
    <property type="entry name" value="RNase_T"/>
    <property type="match status" value="1"/>
</dbReference>
<dbReference type="GO" id="GO:0005634">
    <property type="term" value="C:nucleus"/>
    <property type="evidence" value="ECO:0007669"/>
    <property type="project" value="TreeGrafter"/>
</dbReference>
<accession>A0AAD3TWF1</accession>
<dbReference type="PANTHER" id="PTHR12801:SF45">
    <property type="entry name" value="RNA EXONUCLEASE 4"/>
    <property type="match status" value="1"/>
</dbReference>
<reference evidence="7" key="2">
    <citation type="submission" date="2023-06" db="EMBL/GenBank/DDBJ databases">
        <authorList>
            <person name="Kobayashi Y."/>
            <person name="Kayamori A."/>
            <person name="Aoki K."/>
            <person name="Shiwa Y."/>
            <person name="Fujita N."/>
            <person name="Sugita T."/>
            <person name="Iwasaki W."/>
            <person name="Tanaka N."/>
            <person name="Takashima M."/>
        </authorList>
    </citation>
    <scope>NUCLEOTIDE SEQUENCE</scope>
    <source>
        <strain evidence="7">HIS016</strain>
    </source>
</reference>
<evidence type="ECO:0000256" key="1">
    <source>
        <dbReference type="ARBA" id="ARBA00022552"/>
    </source>
</evidence>
<dbReference type="SUPFAM" id="SSF53098">
    <property type="entry name" value="Ribonuclease H-like"/>
    <property type="match status" value="1"/>
</dbReference>
<name>A0AAD3TWF1_9TREE</name>
<dbReference type="GO" id="GO:0000027">
    <property type="term" value="P:ribosomal large subunit assembly"/>
    <property type="evidence" value="ECO:0007669"/>
    <property type="project" value="TreeGrafter"/>
</dbReference>
<keyword evidence="2" id="KW-0540">Nuclease</keyword>
<dbReference type="EMBL" id="BTCM01000005">
    <property type="protein sequence ID" value="GMK58168.1"/>
    <property type="molecule type" value="Genomic_DNA"/>
</dbReference>
<dbReference type="InterPro" id="IPR047021">
    <property type="entry name" value="REXO1/3/4-like"/>
</dbReference>
<dbReference type="GO" id="GO:0003676">
    <property type="term" value="F:nucleic acid binding"/>
    <property type="evidence" value="ECO:0007669"/>
    <property type="project" value="InterPro"/>
</dbReference>
<dbReference type="Proteomes" id="UP001222932">
    <property type="component" value="Unassembled WGS sequence"/>
</dbReference>